<evidence type="ECO:0000256" key="2">
    <source>
        <dbReference type="ARBA" id="ARBA00022679"/>
    </source>
</evidence>
<dbReference type="Gene3D" id="3.40.50.150">
    <property type="entry name" value="Vaccinia Virus protein VP39"/>
    <property type="match status" value="1"/>
</dbReference>
<dbReference type="SUPFAM" id="SSF53335">
    <property type="entry name" value="S-adenosyl-L-methionine-dependent methyltransferases"/>
    <property type="match status" value="1"/>
</dbReference>
<accession>A0ABQ0E2L8</accession>
<dbReference type="InterPro" id="IPR002935">
    <property type="entry name" value="SAM_O-MeTrfase"/>
</dbReference>
<name>A0ABQ0E2L8_9PORP</name>
<comment type="caution">
    <text evidence="4">The sequence shown here is derived from an EMBL/GenBank/DDBJ whole genome shotgun (WGS) entry which is preliminary data.</text>
</comment>
<evidence type="ECO:0000313" key="4">
    <source>
        <dbReference type="EMBL" id="GAB1251979.1"/>
    </source>
</evidence>
<dbReference type="EMBL" id="BAAFSF010000004">
    <property type="protein sequence ID" value="GAB1251979.1"/>
    <property type="molecule type" value="Genomic_DNA"/>
</dbReference>
<dbReference type="Proteomes" id="UP001628220">
    <property type="component" value="Unassembled WGS sequence"/>
</dbReference>
<evidence type="ECO:0000256" key="1">
    <source>
        <dbReference type="ARBA" id="ARBA00022603"/>
    </source>
</evidence>
<evidence type="ECO:0000256" key="3">
    <source>
        <dbReference type="ARBA" id="ARBA00022691"/>
    </source>
</evidence>
<gene>
    <name evidence="4" type="ORF">Tsumi_10850</name>
</gene>
<dbReference type="PANTHER" id="PTHR10509:SF14">
    <property type="entry name" value="CAFFEOYL-COA O-METHYLTRANSFERASE 3-RELATED"/>
    <property type="match status" value="1"/>
</dbReference>
<sequence length="216" mass="24426">MTPSIEQIMAYAERMSEQEPPYLSHIRRQAHLHLMQPRMLVGPYEGQLLAWLTAVINPHRVLEIGTYCGYSSLCIASGLQREGALVLTIEKNDELEELIRQNIASSPFQERVQLHIGDATALIPKLTEAHTFDLVYIDANKREYITYYNQLLPKLPSGAVIIADNTLWDGKVIQDPMPQDAQTKGIDDFNRLVASDSRVTSFLLPIRDGLTLIRVK</sequence>
<dbReference type="RefSeq" id="WP_411915752.1">
    <property type="nucleotide sequence ID" value="NZ_BAAFSF010000004.1"/>
</dbReference>
<protein>
    <submittedName>
        <fullName evidence="4">O-methyltransferase</fullName>
    </submittedName>
</protein>
<dbReference type="PROSITE" id="PS51682">
    <property type="entry name" value="SAM_OMT_I"/>
    <property type="match status" value="1"/>
</dbReference>
<reference evidence="4 5" key="1">
    <citation type="journal article" date="2025" name="Int. J. Syst. Evol. Microbiol.">
        <title>Desulfovibrio falkowii sp. nov., Porphyromonas miyakawae sp. nov., Mediterraneibacter flintii sp. nov. and Owariibacterium komagatae gen. nov., sp. nov., isolated from human faeces.</title>
        <authorList>
            <person name="Hamaguchi T."/>
            <person name="Ohara M."/>
            <person name="Hisatomi A."/>
            <person name="Sekiguchi K."/>
            <person name="Takeda J.I."/>
            <person name="Ueyama J."/>
            <person name="Ito M."/>
            <person name="Nishiwaki H."/>
            <person name="Ogi T."/>
            <person name="Hirayama M."/>
            <person name="Ohkuma M."/>
            <person name="Sakamoto M."/>
            <person name="Ohno K."/>
        </authorList>
    </citation>
    <scope>NUCLEOTIDE SEQUENCE [LARGE SCALE GENOMIC DNA]</scope>
    <source>
        <strain evidence="4 5">13CB11C</strain>
    </source>
</reference>
<dbReference type="CDD" id="cd02440">
    <property type="entry name" value="AdoMet_MTases"/>
    <property type="match status" value="1"/>
</dbReference>
<proteinExistence type="predicted"/>
<organism evidence="4 5">
    <name type="scientific">Porphyromonas miyakawae</name>
    <dbReference type="NCBI Taxonomy" id="3137470"/>
    <lineage>
        <taxon>Bacteria</taxon>
        <taxon>Pseudomonadati</taxon>
        <taxon>Bacteroidota</taxon>
        <taxon>Bacteroidia</taxon>
        <taxon>Bacteroidales</taxon>
        <taxon>Porphyromonadaceae</taxon>
        <taxon>Porphyromonas</taxon>
    </lineage>
</organism>
<dbReference type="Pfam" id="PF01596">
    <property type="entry name" value="Methyltransf_3"/>
    <property type="match status" value="1"/>
</dbReference>
<keyword evidence="2" id="KW-0808">Transferase</keyword>
<keyword evidence="3" id="KW-0949">S-adenosyl-L-methionine</keyword>
<dbReference type="InterPro" id="IPR050362">
    <property type="entry name" value="Cation-dep_OMT"/>
</dbReference>
<keyword evidence="1" id="KW-0489">Methyltransferase</keyword>
<dbReference type="InterPro" id="IPR029063">
    <property type="entry name" value="SAM-dependent_MTases_sf"/>
</dbReference>
<dbReference type="PANTHER" id="PTHR10509">
    <property type="entry name" value="O-METHYLTRANSFERASE-RELATED"/>
    <property type="match status" value="1"/>
</dbReference>
<keyword evidence="5" id="KW-1185">Reference proteome</keyword>
<evidence type="ECO:0000313" key="5">
    <source>
        <dbReference type="Proteomes" id="UP001628220"/>
    </source>
</evidence>